<evidence type="ECO:0000313" key="2">
    <source>
        <dbReference type="Proteomes" id="UP000324021"/>
    </source>
</evidence>
<accession>A0A1G6II22</accession>
<dbReference type="EMBL" id="FMZP01000001">
    <property type="protein sequence ID" value="SDC06128.1"/>
    <property type="molecule type" value="Genomic_DNA"/>
</dbReference>
<name>A0A1G6II22_9EURY</name>
<dbReference type="AlphaFoldDB" id="A0A1G6II22"/>
<gene>
    <name evidence="1" type="ORF">SAMN05192552_1001270</name>
</gene>
<evidence type="ECO:0000313" key="1">
    <source>
        <dbReference type="EMBL" id="SDC06128.1"/>
    </source>
</evidence>
<organism evidence="1 2">
    <name type="scientific">Natrinema hispanicum</name>
    <dbReference type="NCBI Taxonomy" id="392421"/>
    <lineage>
        <taxon>Archaea</taxon>
        <taxon>Methanobacteriati</taxon>
        <taxon>Methanobacteriota</taxon>
        <taxon>Stenosarchaea group</taxon>
        <taxon>Halobacteria</taxon>
        <taxon>Halobacteriales</taxon>
        <taxon>Natrialbaceae</taxon>
        <taxon>Natrinema</taxon>
    </lineage>
</organism>
<reference evidence="1 2" key="1">
    <citation type="submission" date="2016-10" db="EMBL/GenBank/DDBJ databases">
        <authorList>
            <person name="Varghese N."/>
            <person name="Submissions S."/>
        </authorList>
    </citation>
    <scope>NUCLEOTIDE SEQUENCE [LARGE SCALE GENOMIC DNA]</scope>
    <source>
        <strain evidence="1 2">CDM_1</strain>
    </source>
</reference>
<protein>
    <submittedName>
        <fullName evidence="1">Uncharacterized protein</fullName>
    </submittedName>
</protein>
<sequence length="34" mass="3774">MTFQKLHSSVAESYKLGRSVLEIGLHMILAEVSV</sequence>
<dbReference type="Proteomes" id="UP000324021">
    <property type="component" value="Unassembled WGS sequence"/>
</dbReference>
<proteinExistence type="predicted"/>